<dbReference type="NCBIfam" id="TIGR00360">
    <property type="entry name" value="ComEC_N-term"/>
    <property type="match status" value="1"/>
</dbReference>
<keyword evidence="12" id="KW-1185">Reference proteome</keyword>
<organism evidence="11 12">
    <name type="scientific">Paenibacillus mangrovi</name>
    <dbReference type="NCBI Taxonomy" id="2931978"/>
    <lineage>
        <taxon>Bacteria</taxon>
        <taxon>Bacillati</taxon>
        <taxon>Bacillota</taxon>
        <taxon>Bacilli</taxon>
        <taxon>Bacillales</taxon>
        <taxon>Paenibacillaceae</taxon>
        <taxon>Paenibacillus</taxon>
    </lineage>
</organism>
<dbReference type="PANTHER" id="PTHR30619:SF1">
    <property type="entry name" value="RECOMBINATION PROTEIN 2"/>
    <property type="match status" value="1"/>
</dbReference>
<dbReference type="Proteomes" id="UP001139347">
    <property type="component" value="Unassembled WGS sequence"/>
</dbReference>
<dbReference type="GO" id="GO:0005886">
    <property type="term" value="C:plasma membrane"/>
    <property type="evidence" value="ECO:0007669"/>
    <property type="project" value="UniProtKB-SubCell"/>
</dbReference>
<evidence type="ECO:0000256" key="2">
    <source>
        <dbReference type="ARBA" id="ARBA00022475"/>
    </source>
</evidence>
<dbReference type="InterPro" id="IPR035681">
    <property type="entry name" value="ComA-like_MBL"/>
</dbReference>
<feature type="transmembrane region" description="Helical" evidence="9">
    <location>
        <begin position="278"/>
        <end position="300"/>
    </location>
</feature>
<evidence type="ECO:0000256" key="7">
    <source>
        <dbReference type="ARBA" id="ARBA00034301"/>
    </source>
</evidence>
<dbReference type="EMBL" id="JALIRP010000002">
    <property type="protein sequence ID" value="MCJ8011458.1"/>
    <property type="molecule type" value="Genomic_DNA"/>
</dbReference>
<evidence type="ECO:0000313" key="12">
    <source>
        <dbReference type="Proteomes" id="UP001139347"/>
    </source>
</evidence>
<comment type="subcellular location">
    <subcellularLocation>
        <location evidence="1">Cell membrane</location>
        <topology evidence="1">Multi-pass membrane protein</topology>
    </subcellularLocation>
</comment>
<evidence type="ECO:0000256" key="1">
    <source>
        <dbReference type="ARBA" id="ARBA00004651"/>
    </source>
</evidence>
<evidence type="ECO:0000256" key="8">
    <source>
        <dbReference type="ARBA" id="ARBA00048505"/>
    </source>
</evidence>
<dbReference type="AlphaFoldDB" id="A0A9X1WPS2"/>
<dbReference type="InterPro" id="IPR001279">
    <property type="entry name" value="Metallo-B-lactamas"/>
</dbReference>
<feature type="transmembrane region" description="Helical" evidence="9">
    <location>
        <begin position="30"/>
        <end position="46"/>
    </location>
</feature>
<dbReference type="InterPro" id="IPR025405">
    <property type="entry name" value="DUF4131"/>
</dbReference>
<feature type="transmembrane region" description="Helical" evidence="9">
    <location>
        <begin position="345"/>
        <end position="364"/>
    </location>
</feature>
<feature type="transmembrane region" description="Helical" evidence="9">
    <location>
        <begin position="307"/>
        <end position="325"/>
    </location>
</feature>
<feature type="transmembrane region" description="Helical" evidence="9">
    <location>
        <begin position="499"/>
        <end position="517"/>
    </location>
</feature>
<keyword evidence="5 9" id="KW-0472">Membrane</keyword>
<dbReference type="InterPro" id="IPR052159">
    <property type="entry name" value="Competence_DNA_uptake"/>
</dbReference>
<evidence type="ECO:0000256" key="3">
    <source>
        <dbReference type="ARBA" id="ARBA00022692"/>
    </source>
</evidence>
<gene>
    <name evidence="11" type="ORF">MUG84_06815</name>
</gene>
<comment type="catalytic activity">
    <reaction evidence="8">
        <text>3',5'-cyclic UMP + H2O = UMP + H(+)</text>
        <dbReference type="Rhea" id="RHEA:70575"/>
        <dbReference type="ChEBI" id="CHEBI:15377"/>
        <dbReference type="ChEBI" id="CHEBI:15378"/>
        <dbReference type="ChEBI" id="CHEBI:57865"/>
        <dbReference type="ChEBI" id="CHEBI:184387"/>
    </reaction>
    <physiologicalReaction direction="left-to-right" evidence="8">
        <dbReference type="Rhea" id="RHEA:70576"/>
    </physiologicalReaction>
</comment>
<feature type="transmembrane region" description="Helical" evidence="9">
    <location>
        <begin position="559"/>
        <end position="578"/>
    </location>
</feature>
<feature type="transmembrane region" description="Helical" evidence="9">
    <location>
        <begin position="376"/>
        <end position="396"/>
    </location>
</feature>
<evidence type="ECO:0000256" key="4">
    <source>
        <dbReference type="ARBA" id="ARBA00022989"/>
    </source>
</evidence>
<evidence type="ECO:0000256" key="5">
    <source>
        <dbReference type="ARBA" id="ARBA00023136"/>
    </source>
</evidence>
<sequence length="888" mass="98363">MRGRPLIVCSASWLLGSSIAYTCSGLRLFLIWIGITLLLAVTVFMFRNLLRSMLILWVALTMSGLYWEWNDARNVTALPEALAMDVADMDGVMLHAEGVIVSSVNVDGDRADFQVKLESVNIREDNGGAGTRTPSESPQRELQERVMVQVKLQSKEQQTVAGSWQRGDRVKLNGTFEAPSPARNFGGFDYRKYLHTQRIHWLYKIKGTQNVQTSPSSLWSTLTIWRWNDQVRSGLGSKISQIYQEPHAGFMKGLLIGMQDDIDPETYAQFSQLGLTHILAISGMHVAVFVATLLFVLSLFKVTREKSLLIVIILIPAYVLLSGASPSVVRAGIMGMIGLFAARNGWLKDGLNILAAAALLMMLWNPYYMLSVSFQLSFLVTAGLMLYVPLVHPLLAFLPKRLAAAVGVTLVAQLVSFPLTIYYFNQFSLLSFAANFVLVPLITFLTLPLGAASLLLGWIWLSAGRALGWAAQILNDGTFWLVRWMNGYPQFGTIWRSPSLIWICAYFALLYLLLYGAKRYLRGSEVRMSASASDDTVELEGVHPSFRGGDAPSLPNHKITYALTTIMLGFIFLIYWGYRPTFLHGAGLVQFLDVGQGDSILITTPEGRNILVDGGGTVQFRKPQDNWKERKNPFEVGAKVLVPLLKQRGIHHLDAVIVTHGDQDHAGGIQAVLNQIPVKALLFNGTLSGTASLDKLMDTALRRNIPLYAVHQGMQLKPDVHTDISFLSPIMEYSVQESIPFVKDQNYYSIVFVLTMNEGRFLFTGDMDKAAEEDILSLGITNPQNTLSARASGAGGVYDLPTGGIDVIKIAHHGSKSSTGEDWLHYWHPKAAVISAGVNNLYGHPHAEVVERIAGEKAKLFRTDLNGEVQIKVKEGELQTRFKLNSRE</sequence>
<comment type="catalytic activity">
    <reaction evidence="6">
        <text>3',5'-cyclic CMP + H2O = CMP + H(+)</text>
        <dbReference type="Rhea" id="RHEA:72675"/>
        <dbReference type="ChEBI" id="CHEBI:15377"/>
        <dbReference type="ChEBI" id="CHEBI:15378"/>
        <dbReference type="ChEBI" id="CHEBI:58003"/>
        <dbReference type="ChEBI" id="CHEBI:60377"/>
    </reaction>
    <physiologicalReaction direction="left-to-right" evidence="6">
        <dbReference type="Rhea" id="RHEA:72676"/>
    </physiologicalReaction>
</comment>
<dbReference type="PANTHER" id="PTHR30619">
    <property type="entry name" value="DNA INTERNALIZATION/COMPETENCE PROTEIN COMEC/REC2"/>
    <property type="match status" value="1"/>
</dbReference>
<dbReference type="RefSeq" id="WP_244722297.1">
    <property type="nucleotide sequence ID" value="NZ_JALIRP010000002.1"/>
</dbReference>
<proteinExistence type="predicted"/>
<feature type="transmembrane region" description="Helical" evidence="9">
    <location>
        <begin position="402"/>
        <end position="424"/>
    </location>
</feature>
<dbReference type="SUPFAM" id="SSF56281">
    <property type="entry name" value="Metallo-hydrolase/oxidoreductase"/>
    <property type="match status" value="1"/>
</dbReference>
<dbReference type="Pfam" id="PF00753">
    <property type="entry name" value="Lactamase_B"/>
    <property type="match status" value="1"/>
</dbReference>
<keyword evidence="4 9" id="KW-1133">Transmembrane helix</keyword>
<feature type="domain" description="Metallo-beta-lactamase" evidence="10">
    <location>
        <begin position="596"/>
        <end position="812"/>
    </location>
</feature>
<evidence type="ECO:0000259" key="10">
    <source>
        <dbReference type="SMART" id="SM00849"/>
    </source>
</evidence>
<accession>A0A9X1WPS2</accession>
<dbReference type="InterPro" id="IPR036866">
    <property type="entry name" value="RibonucZ/Hydroxyglut_hydro"/>
</dbReference>
<dbReference type="CDD" id="cd07731">
    <property type="entry name" value="ComA-like_MBL-fold"/>
    <property type="match status" value="1"/>
</dbReference>
<evidence type="ECO:0000313" key="11">
    <source>
        <dbReference type="EMBL" id="MCJ8011458.1"/>
    </source>
</evidence>
<evidence type="ECO:0000256" key="6">
    <source>
        <dbReference type="ARBA" id="ARBA00034221"/>
    </source>
</evidence>
<evidence type="ECO:0000256" key="9">
    <source>
        <dbReference type="SAM" id="Phobius"/>
    </source>
</evidence>
<protein>
    <submittedName>
        <fullName evidence="11">ComEC/Rec2 family competence protein</fullName>
    </submittedName>
</protein>
<reference evidence="11" key="1">
    <citation type="submission" date="2022-04" db="EMBL/GenBank/DDBJ databases">
        <title>Paenibacillus mangrovi sp. nov., a novel endophytic bacterium isolated from bark of Kandelia candel.</title>
        <authorList>
            <person name="Tuo L."/>
        </authorList>
    </citation>
    <scope>NUCLEOTIDE SEQUENCE</scope>
    <source>
        <strain evidence="11">KQZ6P-2</strain>
    </source>
</reference>
<dbReference type="Gene3D" id="3.60.15.10">
    <property type="entry name" value="Ribonuclease Z/Hydroxyacylglutathione hydrolase-like"/>
    <property type="match status" value="1"/>
</dbReference>
<comment type="function">
    <text evidence="7">Counteracts the endogenous Pycsar antiviral defense system. Phosphodiesterase that enables metal-dependent hydrolysis of host cyclic nucleotide Pycsar defense signals such as cCMP and cUMP.</text>
</comment>
<dbReference type="Pfam" id="PF03772">
    <property type="entry name" value="Competence"/>
    <property type="match status" value="1"/>
</dbReference>
<comment type="caution">
    <text evidence="11">The sequence shown here is derived from an EMBL/GenBank/DDBJ whole genome shotgun (WGS) entry which is preliminary data.</text>
</comment>
<dbReference type="SMART" id="SM00849">
    <property type="entry name" value="Lactamase_B"/>
    <property type="match status" value="1"/>
</dbReference>
<name>A0A9X1WPS2_9BACL</name>
<feature type="transmembrane region" description="Helical" evidence="9">
    <location>
        <begin position="436"/>
        <end position="461"/>
    </location>
</feature>
<dbReference type="Pfam" id="PF13567">
    <property type="entry name" value="DUF4131"/>
    <property type="match status" value="1"/>
</dbReference>
<keyword evidence="2" id="KW-1003">Cell membrane</keyword>
<dbReference type="InterPro" id="IPR004477">
    <property type="entry name" value="ComEC_N"/>
</dbReference>
<keyword evidence="3 9" id="KW-0812">Transmembrane</keyword>